<reference evidence="1 3" key="2">
    <citation type="journal article" date="2018" name="Plant J.">
        <title>The Physcomitrella patens chromosome-scale assembly reveals moss genome structure and evolution.</title>
        <authorList>
            <person name="Lang D."/>
            <person name="Ullrich K.K."/>
            <person name="Murat F."/>
            <person name="Fuchs J."/>
            <person name="Jenkins J."/>
            <person name="Haas F.B."/>
            <person name="Piednoel M."/>
            <person name="Gundlach H."/>
            <person name="Van Bel M."/>
            <person name="Meyberg R."/>
            <person name="Vives C."/>
            <person name="Morata J."/>
            <person name="Symeonidi A."/>
            <person name="Hiss M."/>
            <person name="Muchero W."/>
            <person name="Kamisugi Y."/>
            <person name="Saleh O."/>
            <person name="Blanc G."/>
            <person name="Decker E.L."/>
            <person name="van Gessel N."/>
            <person name="Grimwood J."/>
            <person name="Hayes R.D."/>
            <person name="Graham S.W."/>
            <person name="Gunter L.E."/>
            <person name="McDaniel S.F."/>
            <person name="Hoernstein S.N.W."/>
            <person name="Larsson A."/>
            <person name="Li F.W."/>
            <person name="Perroud P.F."/>
            <person name="Phillips J."/>
            <person name="Ranjan P."/>
            <person name="Rokshar D.S."/>
            <person name="Rothfels C.J."/>
            <person name="Schneider L."/>
            <person name="Shu S."/>
            <person name="Stevenson D.W."/>
            <person name="Thummler F."/>
            <person name="Tillich M."/>
            <person name="Villarreal Aguilar J.C."/>
            <person name="Widiez T."/>
            <person name="Wong G.K."/>
            <person name="Wymore A."/>
            <person name="Zhang Y."/>
            <person name="Zimmer A.D."/>
            <person name="Quatrano R.S."/>
            <person name="Mayer K.F.X."/>
            <person name="Goodstein D."/>
            <person name="Casacuberta J.M."/>
            <person name="Vandepoele K."/>
            <person name="Reski R."/>
            <person name="Cuming A.C."/>
            <person name="Tuskan G.A."/>
            <person name="Maumus F."/>
            <person name="Salse J."/>
            <person name="Schmutz J."/>
            <person name="Rensing S.A."/>
        </authorList>
    </citation>
    <scope>NUCLEOTIDE SEQUENCE [LARGE SCALE GENOMIC DNA]</scope>
    <source>
        <strain evidence="2 3">cv. Gransden 2004</strain>
    </source>
</reference>
<protein>
    <submittedName>
        <fullName evidence="1 2">Uncharacterized protein</fullName>
    </submittedName>
</protein>
<sequence length="84" mass="9333">MTDPDIEGKLGEEYLRSESEELDRLSLTRCSMLDCAGIHMDIADVVSPDLRFISSVAPVLPQRSPFPIAQNPEPFIHSKLFSTA</sequence>
<accession>A0A2K1KNS1</accession>
<evidence type="ECO:0000313" key="2">
    <source>
        <dbReference type="EnsemblPlants" id="PAC:32921226.CDS.1"/>
    </source>
</evidence>
<organism evidence="1">
    <name type="scientific">Physcomitrium patens</name>
    <name type="common">Spreading-leaved earth moss</name>
    <name type="synonym">Physcomitrella patens</name>
    <dbReference type="NCBI Taxonomy" id="3218"/>
    <lineage>
        <taxon>Eukaryota</taxon>
        <taxon>Viridiplantae</taxon>
        <taxon>Streptophyta</taxon>
        <taxon>Embryophyta</taxon>
        <taxon>Bryophyta</taxon>
        <taxon>Bryophytina</taxon>
        <taxon>Bryopsida</taxon>
        <taxon>Funariidae</taxon>
        <taxon>Funariales</taxon>
        <taxon>Funariaceae</taxon>
        <taxon>Physcomitrium</taxon>
    </lineage>
</organism>
<name>A0A2K1KNS1_PHYPA</name>
<dbReference type="EnsemblPlants" id="Pp3c4_16820V3.1">
    <property type="protein sequence ID" value="PAC:32921226.CDS.1"/>
    <property type="gene ID" value="Pp3c4_16820"/>
</dbReference>
<evidence type="ECO:0000313" key="1">
    <source>
        <dbReference type="EMBL" id="PNR55428.1"/>
    </source>
</evidence>
<dbReference type="AlphaFoldDB" id="A0A2K1KNS1"/>
<reference evidence="2" key="3">
    <citation type="submission" date="2020-12" db="UniProtKB">
        <authorList>
            <consortium name="EnsemblPlants"/>
        </authorList>
    </citation>
    <scope>IDENTIFICATION</scope>
</reference>
<evidence type="ECO:0000313" key="3">
    <source>
        <dbReference type="Proteomes" id="UP000006727"/>
    </source>
</evidence>
<keyword evidence="3" id="KW-1185">Reference proteome</keyword>
<dbReference type="Proteomes" id="UP000006727">
    <property type="component" value="Chromosome 4"/>
</dbReference>
<gene>
    <name evidence="1" type="ORF">PHYPA_006325</name>
</gene>
<dbReference type="InParanoid" id="A0A2K1KNS1"/>
<dbReference type="PaxDb" id="3218-PP1S13_244V6.1"/>
<proteinExistence type="predicted"/>
<dbReference type="Gramene" id="Pp3c4_16820V3.1">
    <property type="protein sequence ID" value="PAC:32921226.CDS.1"/>
    <property type="gene ID" value="Pp3c4_16820"/>
</dbReference>
<reference evidence="1 3" key="1">
    <citation type="journal article" date="2008" name="Science">
        <title>The Physcomitrella genome reveals evolutionary insights into the conquest of land by plants.</title>
        <authorList>
            <person name="Rensing S."/>
            <person name="Lang D."/>
            <person name="Zimmer A."/>
            <person name="Terry A."/>
            <person name="Salamov A."/>
            <person name="Shapiro H."/>
            <person name="Nishiyama T."/>
            <person name="Perroud P.-F."/>
            <person name="Lindquist E."/>
            <person name="Kamisugi Y."/>
            <person name="Tanahashi T."/>
            <person name="Sakakibara K."/>
            <person name="Fujita T."/>
            <person name="Oishi K."/>
            <person name="Shin-I T."/>
            <person name="Kuroki Y."/>
            <person name="Toyoda A."/>
            <person name="Suzuki Y."/>
            <person name="Hashimoto A."/>
            <person name="Yamaguchi K."/>
            <person name="Sugano A."/>
            <person name="Kohara Y."/>
            <person name="Fujiyama A."/>
            <person name="Anterola A."/>
            <person name="Aoki S."/>
            <person name="Ashton N."/>
            <person name="Barbazuk W.B."/>
            <person name="Barker E."/>
            <person name="Bennetzen J."/>
            <person name="Bezanilla M."/>
            <person name="Blankenship R."/>
            <person name="Cho S.H."/>
            <person name="Dutcher S."/>
            <person name="Estelle M."/>
            <person name="Fawcett J.A."/>
            <person name="Gundlach H."/>
            <person name="Hanada K."/>
            <person name="Heyl A."/>
            <person name="Hicks K.A."/>
            <person name="Hugh J."/>
            <person name="Lohr M."/>
            <person name="Mayer K."/>
            <person name="Melkozernov A."/>
            <person name="Murata T."/>
            <person name="Nelson D."/>
            <person name="Pils B."/>
            <person name="Prigge M."/>
            <person name="Reiss B."/>
            <person name="Renner T."/>
            <person name="Rombauts S."/>
            <person name="Rushton P."/>
            <person name="Sanderfoot A."/>
            <person name="Schween G."/>
            <person name="Shiu S.-H."/>
            <person name="Stueber K."/>
            <person name="Theodoulou F.L."/>
            <person name="Tu H."/>
            <person name="Van de Peer Y."/>
            <person name="Verrier P.J."/>
            <person name="Waters E."/>
            <person name="Wood A."/>
            <person name="Yang L."/>
            <person name="Cove D."/>
            <person name="Cuming A."/>
            <person name="Hasebe M."/>
            <person name="Lucas S."/>
            <person name="Mishler D.B."/>
            <person name="Reski R."/>
            <person name="Grigoriev I."/>
            <person name="Quatrano R.S."/>
            <person name="Boore J.L."/>
        </authorList>
    </citation>
    <scope>NUCLEOTIDE SEQUENCE [LARGE SCALE GENOMIC DNA]</scope>
    <source>
        <strain evidence="2 3">cv. Gransden 2004</strain>
    </source>
</reference>
<dbReference type="EMBL" id="ABEU02000004">
    <property type="protein sequence ID" value="PNR55428.1"/>
    <property type="molecule type" value="Genomic_DNA"/>
</dbReference>